<reference evidence="2 3" key="1">
    <citation type="submission" date="2018-06" db="EMBL/GenBank/DDBJ databases">
        <title>Streptacidiphilus pinicola sp. nov., isolated from pine grove soil.</title>
        <authorList>
            <person name="Roh S.G."/>
            <person name="Park S."/>
            <person name="Kim M.-K."/>
            <person name="Yun B.-R."/>
            <person name="Park J."/>
            <person name="Kim M.J."/>
            <person name="Kim Y.S."/>
            <person name="Kim S.B."/>
        </authorList>
    </citation>
    <scope>NUCLEOTIDE SEQUENCE [LARGE SCALE GENOMIC DNA]</scope>
    <source>
        <strain evidence="2 3">MMS16-CNU450</strain>
    </source>
</reference>
<keyword evidence="1" id="KW-0472">Membrane</keyword>
<gene>
    <name evidence="2" type="ORF">DN069_04255</name>
</gene>
<dbReference type="OrthoDB" id="3873663at2"/>
<proteinExistence type="predicted"/>
<comment type="caution">
    <text evidence="2">The sequence shown here is derived from an EMBL/GenBank/DDBJ whole genome shotgun (WGS) entry which is preliminary data.</text>
</comment>
<evidence type="ECO:0008006" key="4">
    <source>
        <dbReference type="Google" id="ProtNLM"/>
    </source>
</evidence>
<evidence type="ECO:0000256" key="1">
    <source>
        <dbReference type="SAM" id="Phobius"/>
    </source>
</evidence>
<keyword evidence="3" id="KW-1185">Reference proteome</keyword>
<protein>
    <recommendedName>
        <fullName evidence="4">DUF3592 domain-containing protein</fullName>
    </recommendedName>
</protein>
<sequence>MRTWLTHTNAGSTLGVFGVCLVLLSLVLAVRVVKRWFWRRRAMTGGVFAQGRVLDVALEPGDQGREPVPRAVVWFYALDGQEFRIEDPTGRPRALGEPVLLRYLPARPEWAVVAEAGPGTVAMLLSLAFLAFFALAGLYLVLMGVGLARA</sequence>
<organism evidence="2 3">
    <name type="scientific">Streptacidiphilus pinicola</name>
    <dbReference type="NCBI Taxonomy" id="2219663"/>
    <lineage>
        <taxon>Bacteria</taxon>
        <taxon>Bacillati</taxon>
        <taxon>Actinomycetota</taxon>
        <taxon>Actinomycetes</taxon>
        <taxon>Kitasatosporales</taxon>
        <taxon>Streptomycetaceae</taxon>
        <taxon>Streptacidiphilus</taxon>
    </lineage>
</organism>
<dbReference type="Proteomes" id="UP000248889">
    <property type="component" value="Unassembled WGS sequence"/>
</dbReference>
<dbReference type="AlphaFoldDB" id="A0A2X0ITD9"/>
<feature type="transmembrane region" description="Helical" evidence="1">
    <location>
        <begin position="124"/>
        <end position="148"/>
    </location>
</feature>
<feature type="transmembrane region" description="Helical" evidence="1">
    <location>
        <begin position="12"/>
        <end position="33"/>
    </location>
</feature>
<keyword evidence="1" id="KW-1133">Transmembrane helix</keyword>
<keyword evidence="1" id="KW-0812">Transmembrane</keyword>
<dbReference type="EMBL" id="QKYN01000018">
    <property type="protein sequence ID" value="RAG86873.1"/>
    <property type="molecule type" value="Genomic_DNA"/>
</dbReference>
<evidence type="ECO:0000313" key="2">
    <source>
        <dbReference type="EMBL" id="RAG86873.1"/>
    </source>
</evidence>
<accession>A0A2X0ITD9</accession>
<evidence type="ECO:0000313" key="3">
    <source>
        <dbReference type="Proteomes" id="UP000248889"/>
    </source>
</evidence>
<name>A0A2X0ITD9_9ACTN</name>